<feature type="region of interest" description="Disordered" evidence="2">
    <location>
        <begin position="1075"/>
        <end position="1180"/>
    </location>
</feature>
<feature type="compositionally biased region" description="Low complexity" evidence="2">
    <location>
        <begin position="505"/>
        <end position="527"/>
    </location>
</feature>
<organism evidence="3 4">
    <name type="scientific">Hypholoma sublateritium (strain FD-334 SS-4)</name>
    <dbReference type="NCBI Taxonomy" id="945553"/>
    <lineage>
        <taxon>Eukaryota</taxon>
        <taxon>Fungi</taxon>
        <taxon>Dikarya</taxon>
        <taxon>Basidiomycota</taxon>
        <taxon>Agaricomycotina</taxon>
        <taxon>Agaricomycetes</taxon>
        <taxon>Agaricomycetidae</taxon>
        <taxon>Agaricales</taxon>
        <taxon>Agaricineae</taxon>
        <taxon>Strophariaceae</taxon>
        <taxon>Hypholoma</taxon>
    </lineage>
</organism>
<feature type="region of interest" description="Disordered" evidence="2">
    <location>
        <begin position="396"/>
        <end position="418"/>
    </location>
</feature>
<evidence type="ECO:0000256" key="1">
    <source>
        <dbReference type="SAM" id="Coils"/>
    </source>
</evidence>
<evidence type="ECO:0000256" key="2">
    <source>
        <dbReference type="SAM" id="MobiDB-lite"/>
    </source>
</evidence>
<reference evidence="4" key="1">
    <citation type="submission" date="2014-04" db="EMBL/GenBank/DDBJ databases">
        <title>Evolutionary Origins and Diversification of the Mycorrhizal Mutualists.</title>
        <authorList>
            <consortium name="DOE Joint Genome Institute"/>
            <consortium name="Mycorrhizal Genomics Consortium"/>
            <person name="Kohler A."/>
            <person name="Kuo A."/>
            <person name="Nagy L.G."/>
            <person name="Floudas D."/>
            <person name="Copeland A."/>
            <person name="Barry K.W."/>
            <person name="Cichocki N."/>
            <person name="Veneault-Fourrey C."/>
            <person name="LaButti K."/>
            <person name="Lindquist E.A."/>
            <person name="Lipzen A."/>
            <person name="Lundell T."/>
            <person name="Morin E."/>
            <person name="Murat C."/>
            <person name="Riley R."/>
            <person name="Ohm R."/>
            <person name="Sun H."/>
            <person name="Tunlid A."/>
            <person name="Henrissat B."/>
            <person name="Grigoriev I.V."/>
            <person name="Hibbett D.S."/>
            <person name="Martin F."/>
        </authorList>
    </citation>
    <scope>NUCLEOTIDE SEQUENCE [LARGE SCALE GENOMIC DNA]</scope>
    <source>
        <strain evidence="4">FD-334 SS-4</strain>
    </source>
</reference>
<name>A0A0D2MRT8_HYPSF</name>
<protein>
    <submittedName>
        <fullName evidence="3">Uncharacterized protein</fullName>
    </submittedName>
</protein>
<evidence type="ECO:0000313" key="4">
    <source>
        <dbReference type="Proteomes" id="UP000054270"/>
    </source>
</evidence>
<feature type="compositionally biased region" description="Low complexity" evidence="2">
    <location>
        <begin position="546"/>
        <end position="571"/>
    </location>
</feature>
<feature type="compositionally biased region" description="Low complexity" evidence="2">
    <location>
        <begin position="586"/>
        <end position="608"/>
    </location>
</feature>
<feature type="compositionally biased region" description="Polar residues" evidence="2">
    <location>
        <begin position="754"/>
        <end position="775"/>
    </location>
</feature>
<feature type="region of interest" description="Disordered" evidence="2">
    <location>
        <begin position="735"/>
        <end position="782"/>
    </location>
</feature>
<feature type="compositionally biased region" description="Polar residues" evidence="2">
    <location>
        <begin position="1087"/>
        <end position="1099"/>
    </location>
</feature>
<feature type="compositionally biased region" description="Acidic residues" evidence="2">
    <location>
        <begin position="272"/>
        <end position="285"/>
    </location>
</feature>
<feature type="compositionally biased region" description="Polar residues" evidence="2">
    <location>
        <begin position="396"/>
        <end position="416"/>
    </location>
</feature>
<feature type="compositionally biased region" description="Basic and acidic residues" evidence="2">
    <location>
        <begin position="877"/>
        <end position="890"/>
    </location>
</feature>
<proteinExistence type="predicted"/>
<feature type="compositionally biased region" description="Polar residues" evidence="2">
    <location>
        <begin position="858"/>
        <end position="875"/>
    </location>
</feature>
<sequence>MTSKAKAKALADDFDDEEVVSMLGLETPTPGDADQWLRDNNNDLNWAYTARTMRKWSQDALVTHLWEKTFSIPPREYNPSAPFVWVELASGELVTLPHGYRLPLMFVAKYRWETTLSKISNERQWKQERSNMFHLSRLCENLFRRAKVKASRGGMEKGWRCVMFDRLLARFYKHWARNDPEGGKGFLTTHGAKEYDRDVLKHDWKRWCLRGLNGVKMTEDEVTNGITIEQFRKTLKKRDDGVWTIDDQPLSHITDKEPADDDSSSELTDYSIDSDDNSVDADSDSDPSHSAMPEHELLPGPLPASSAWSTNSHAAIAISPDNHAPRSIVDTPKRLRDFPLDVDEVERAAKRNRIEDVLENSASWVLPPLPSHVYPLSRTLAAMARNPVWAHTQNAIASGSGSTSQPRLEQTPTSPNAVHIDITTSTVASAASSPEFSFDLPSSSLRVLQGPPGDGPQVASEIGTSPPDFPYDSLRAPRQNHPQSSNPAATSTLHLPGGEDTSSNSLSMAPPMDSSSSAFSRPSRAAAQKTRQMVAAAASGSVNAIASGSTLPKSRTLTRATRPARTRLPPGLRGGEQWAPPAQSRSSVSSLTATPAPAPAARSTVPAPQAQGKQSTMHVTALELLEKLVDVKRALQEKFPFASEPVETGAGGEIQLGVTSATNNAMVVDLERSDDEKAALEARLVDFEGQFAAIKEELKGIVERLQVLEGATPSTVIEAAADILAMTEADGATGMDLDVDDLTPPQPVPAPLTSAETTQDDSYGAQTDSLAQSPSAEGAERPSLNLVAETSAKSSVVQPLAEGAIGGSGAAAEKELDGAKDVVMLPGEAQSSTSSPGQALPPPLDENSTPLSPAGAQPSPQALRSGSPSANNARHSTVPDDIHPRSEERQTIPSGTSTHSPQIGLRTLDEHNSSEPDTDITMANTTTTSASSMTLLNEGSTRLMSSNLSLLVDSLVSAKMVAVMEGMVSSRLKERENEKEKSKADEGSVASSTADVDRERELDPAAHPLIADSAALTHSAESHTLAHLIDDLQRMKQEARMREQREKEEMQAMRELHSAEVDALRRRLSYLEAQNRHVDPPAMRTPYRSSSAHAESSYQPHHASLQPVPQTQYGGSSNQYSNGKGREHASPADSEPQPPVRIYTDRSFSFARPMEGMDETPLPIKSQRKQHMVFPRAQYG</sequence>
<feature type="region of interest" description="Disordered" evidence="2">
    <location>
        <begin position="249"/>
        <end position="306"/>
    </location>
</feature>
<feature type="compositionally biased region" description="Polar residues" evidence="2">
    <location>
        <begin position="891"/>
        <end position="901"/>
    </location>
</feature>
<feature type="coiled-coil region" evidence="1">
    <location>
        <begin position="670"/>
        <end position="697"/>
    </location>
</feature>
<evidence type="ECO:0000313" key="3">
    <source>
        <dbReference type="EMBL" id="KJA26678.1"/>
    </source>
</evidence>
<feature type="region of interest" description="Disordered" evidence="2">
    <location>
        <begin position="827"/>
        <end position="926"/>
    </location>
</feature>
<gene>
    <name evidence="3" type="ORF">HYPSUDRAFT_213227</name>
</gene>
<dbReference type="AlphaFoldDB" id="A0A0D2MRT8"/>
<feature type="region of interest" description="Disordered" evidence="2">
    <location>
        <begin position="546"/>
        <end position="614"/>
    </location>
</feature>
<feature type="region of interest" description="Disordered" evidence="2">
    <location>
        <begin position="439"/>
        <end position="532"/>
    </location>
</feature>
<accession>A0A0D2MRT8</accession>
<feature type="region of interest" description="Disordered" evidence="2">
    <location>
        <begin position="970"/>
        <end position="998"/>
    </location>
</feature>
<dbReference type="Proteomes" id="UP000054270">
    <property type="component" value="Unassembled WGS sequence"/>
</dbReference>
<feature type="compositionally biased region" description="Polar residues" evidence="2">
    <location>
        <begin position="480"/>
        <end position="493"/>
    </location>
</feature>
<feature type="coiled-coil region" evidence="1">
    <location>
        <begin position="1025"/>
        <end position="1074"/>
    </location>
</feature>
<keyword evidence="1" id="KW-0175">Coiled coil</keyword>
<dbReference type="EMBL" id="KN817527">
    <property type="protein sequence ID" value="KJA26678.1"/>
    <property type="molecule type" value="Genomic_DNA"/>
</dbReference>
<feature type="compositionally biased region" description="Basic and acidic residues" evidence="2">
    <location>
        <begin position="971"/>
        <end position="986"/>
    </location>
</feature>
<feature type="compositionally biased region" description="Polar residues" evidence="2">
    <location>
        <begin position="1107"/>
        <end position="1122"/>
    </location>
</feature>
<keyword evidence="4" id="KW-1185">Reference proteome</keyword>
<dbReference type="OrthoDB" id="3062753at2759"/>